<reference evidence="4 5" key="1">
    <citation type="journal article" date="2017" name="Gigascience">
        <title>Genome sequence of the small brown planthopper, Laodelphax striatellus.</title>
        <authorList>
            <person name="Zhu J."/>
            <person name="Jiang F."/>
            <person name="Wang X."/>
            <person name="Yang P."/>
            <person name="Bao Y."/>
            <person name="Zhao W."/>
            <person name="Wang W."/>
            <person name="Lu H."/>
            <person name="Wang Q."/>
            <person name="Cui N."/>
            <person name="Li J."/>
            <person name="Chen X."/>
            <person name="Luo L."/>
            <person name="Yu J."/>
            <person name="Kang L."/>
            <person name="Cui F."/>
        </authorList>
    </citation>
    <scope>NUCLEOTIDE SEQUENCE [LARGE SCALE GENOMIC DNA]</scope>
    <source>
        <strain evidence="4">Lst14</strain>
    </source>
</reference>
<dbReference type="SUPFAM" id="SSF56204">
    <property type="entry name" value="Hect, E3 ligase catalytic domain"/>
    <property type="match status" value="1"/>
</dbReference>
<dbReference type="PROSITE" id="PS50237">
    <property type="entry name" value="HECT"/>
    <property type="match status" value="1"/>
</dbReference>
<dbReference type="InterPro" id="IPR035983">
    <property type="entry name" value="Hect_E3_ubiquitin_ligase"/>
</dbReference>
<name>A0A482XE49_LAOST</name>
<dbReference type="STRING" id="195883.A0A482XE49"/>
<keyword evidence="1 2" id="KW-0833">Ubl conjugation pathway</keyword>
<dbReference type="InParanoid" id="A0A482XE49"/>
<dbReference type="EMBL" id="QKKF02011936">
    <property type="protein sequence ID" value="RZF43962.1"/>
    <property type="molecule type" value="Genomic_DNA"/>
</dbReference>
<evidence type="ECO:0000256" key="2">
    <source>
        <dbReference type="PROSITE-ProRule" id="PRU00104"/>
    </source>
</evidence>
<organism evidence="4 5">
    <name type="scientific">Laodelphax striatellus</name>
    <name type="common">Small brown planthopper</name>
    <name type="synonym">Delphax striatella</name>
    <dbReference type="NCBI Taxonomy" id="195883"/>
    <lineage>
        <taxon>Eukaryota</taxon>
        <taxon>Metazoa</taxon>
        <taxon>Ecdysozoa</taxon>
        <taxon>Arthropoda</taxon>
        <taxon>Hexapoda</taxon>
        <taxon>Insecta</taxon>
        <taxon>Pterygota</taxon>
        <taxon>Neoptera</taxon>
        <taxon>Paraneoptera</taxon>
        <taxon>Hemiptera</taxon>
        <taxon>Auchenorrhyncha</taxon>
        <taxon>Fulgoroidea</taxon>
        <taxon>Delphacidae</taxon>
        <taxon>Criomorphinae</taxon>
        <taxon>Laodelphax</taxon>
    </lineage>
</organism>
<comment type="caution">
    <text evidence="2">Lacks conserved residue(s) required for the propagation of feature annotation.</text>
</comment>
<dbReference type="AlphaFoldDB" id="A0A482XE49"/>
<dbReference type="Proteomes" id="UP000291343">
    <property type="component" value="Unassembled WGS sequence"/>
</dbReference>
<evidence type="ECO:0000313" key="4">
    <source>
        <dbReference type="EMBL" id="RZF43962.1"/>
    </source>
</evidence>
<evidence type="ECO:0000313" key="5">
    <source>
        <dbReference type="Proteomes" id="UP000291343"/>
    </source>
</evidence>
<evidence type="ECO:0000259" key="3">
    <source>
        <dbReference type="PROSITE" id="PS50237"/>
    </source>
</evidence>
<dbReference type="PANTHER" id="PTHR46654">
    <property type="entry name" value="E3 UBIQUITIN-PROTEIN LIGASE HECTD3"/>
    <property type="match status" value="1"/>
</dbReference>
<gene>
    <name evidence="4" type="ORF">LSTR_LSTR014270</name>
</gene>
<dbReference type="PANTHER" id="PTHR46654:SF1">
    <property type="entry name" value="E3 UBIQUITIN-PROTEIN LIGASE HECTD3"/>
    <property type="match status" value="1"/>
</dbReference>
<accession>A0A482XE49</accession>
<sequence length="102" mass="11932">MYFQLHTDLFMRFVSGRSRLPANLADSRNVTIRSFKFSNNEGGSSNERPAYRPNLLLQLRLPPYSSPEIMAERLRYVINNCRSIDLDHYMLTRNAELMSDDD</sequence>
<evidence type="ECO:0000256" key="1">
    <source>
        <dbReference type="ARBA" id="ARBA00022786"/>
    </source>
</evidence>
<proteinExistence type="predicted"/>
<comment type="caution">
    <text evidence="4">The sequence shown here is derived from an EMBL/GenBank/DDBJ whole genome shotgun (WGS) entry which is preliminary data.</text>
</comment>
<dbReference type="InterPro" id="IPR000569">
    <property type="entry name" value="HECT_dom"/>
</dbReference>
<dbReference type="Pfam" id="PF00632">
    <property type="entry name" value="HECT"/>
    <property type="match status" value="1"/>
</dbReference>
<dbReference type="Gene3D" id="3.30.2410.10">
    <property type="entry name" value="Hect, E3 ligase catalytic domain"/>
    <property type="match status" value="1"/>
</dbReference>
<keyword evidence="5" id="KW-1185">Reference proteome</keyword>
<dbReference type="InterPro" id="IPR042469">
    <property type="entry name" value="HECTD3"/>
</dbReference>
<protein>
    <recommendedName>
        <fullName evidence="3">HECT domain-containing protein</fullName>
    </recommendedName>
</protein>
<dbReference type="SMR" id="A0A482XE49"/>
<feature type="domain" description="HECT" evidence="3">
    <location>
        <begin position="10"/>
        <end position="87"/>
    </location>
</feature>
<dbReference type="GO" id="GO:0004842">
    <property type="term" value="F:ubiquitin-protein transferase activity"/>
    <property type="evidence" value="ECO:0007669"/>
    <property type="project" value="InterPro"/>
</dbReference>
<dbReference type="GO" id="GO:0009966">
    <property type="term" value="P:regulation of signal transduction"/>
    <property type="evidence" value="ECO:0007669"/>
    <property type="project" value="UniProtKB-ARBA"/>
</dbReference>
<dbReference type="OrthoDB" id="239701at2759"/>